<dbReference type="GO" id="GO:0005634">
    <property type="term" value="C:nucleus"/>
    <property type="evidence" value="ECO:0007669"/>
    <property type="project" value="TreeGrafter"/>
</dbReference>
<evidence type="ECO:0000313" key="3">
    <source>
        <dbReference type="Proteomes" id="UP000027586"/>
    </source>
</evidence>
<feature type="compositionally biased region" description="Polar residues" evidence="1">
    <location>
        <begin position="258"/>
        <end position="273"/>
    </location>
</feature>
<dbReference type="GO" id="GO:0016538">
    <property type="term" value="F:cyclin-dependent protein serine/threonine kinase regulator activity"/>
    <property type="evidence" value="ECO:0007669"/>
    <property type="project" value="TreeGrafter"/>
</dbReference>
<dbReference type="GO" id="GO:0000307">
    <property type="term" value="C:cyclin-dependent protein kinase holoenzyme complex"/>
    <property type="evidence" value="ECO:0007669"/>
    <property type="project" value="TreeGrafter"/>
</dbReference>
<dbReference type="OrthoDB" id="1060854at2759"/>
<protein>
    <submittedName>
        <fullName evidence="2">Cyclin-domain-containing protein</fullName>
    </submittedName>
</protein>
<feature type="region of interest" description="Disordered" evidence="1">
    <location>
        <begin position="197"/>
        <end position="273"/>
    </location>
</feature>
<dbReference type="EMBL" id="CBTN010000017">
    <property type="protein sequence ID" value="CDH53319.1"/>
    <property type="molecule type" value="Genomic_DNA"/>
</dbReference>
<feature type="compositionally biased region" description="Low complexity" evidence="1">
    <location>
        <begin position="223"/>
        <end position="234"/>
    </location>
</feature>
<dbReference type="InterPro" id="IPR036915">
    <property type="entry name" value="Cyclin-like_sf"/>
</dbReference>
<keyword evidence="3" id="KW-1185">Reference proteome</keyword>
<accession>A0A068RTH0</accession>
<dbReference type="STRING" id="1263082.A0A068RTH0"/>
<comment type="caution">
    <text evidence="2">The sequence shown here is derived from an EMBL/GenBank/DDBJ whole genome shotgun (WGS) entry which is preliminary data.</text>
</comment>
<dbReference type="Gene3D" id="1.10.472.10">
    <property type="entry name" value="Cyclin-like"/>
    <property type="match status" value="1"/>
</dbReference>
<dbReference type="PANTHER" id="PTHR15615">
    <property type="match status" value="1"/>
</dbReference>
<reference evidence="2" key="1">
    <citation type="submission" date="2013-08" db="EMBL/GenBank/DDBJ databases">
        <title>Gene expansion shapes genome architecture in the human pathogen Lichtheimia corymbifera: an evolutionary genomics analysis in the ancient terrestrial Mucorales (Mucoromycotina).</title>
        <authorList>
            <person name="Schwartze V.U."/>
            <person name="Winter S."/>
            <person name="Shelest E."/>
            <person name="Marcet-Houben M."/>
            <person name="Horn F."/>
            <person name="Wehner S."/>
            <person name="Hoffmann K."/>
            <person name="Riege K."/>
            <person name="Sammeth M."/>
            <person name="Nowrousian M."/>
            <person name="Valiante V."/>
            <person name="Linde J."/>
            <person name="Jacobsen I.D."/>
            <person name="Marz M."/>
            <person name="Brakhage A.A."/>
            <person name="Gabaldon T."/>
            <person name="Bocker S."/>
            <person name="Voigt K."/>
        </authorList>
    </citation>
    <scope>NUCLEOTIDE SEQUENCE [LARGE SCALE GENOMIC DNA]</scope>
    <source>
        <strain evidence="2">FSU 9682</strain>
    </source>
</reference>
<sequence>MGQHCLDIVDFPISALIKMVASLLESVIHTNDRIPCNSITVFHSRAVPNIKIEAYLTRIQKFTPYNNDALLCILVYFDRISKLQPKFVLNSLNIHRLLIASIVVASKFTSDVFYPNARYAKVGGLPLVELNKLEMEFLFMCDFDLHVRLEAIQEYGDQLLRHSISNLVPLDITTPSLRKRRSPSYQDDHQRTCREKMTPCKATTNAQPSSSTTSTTRYHRNHTQQQQQHHVLLPLTPPLHEEQPEAKRQRRQMRDHNNNPAANIASLVTENRS</sequence>
<evidence type="ECO:0000256" key="1">
    <source>
        <dbReference type="SAM" id="MobiDB-lite"/>
    </source>
</evidence>
<organism evidence="2 3">
    <name type="scientific">Lichtheimia corymbifera JMRC:FSU:9682</name>
    <dbReference type="NCBI Taxonomy" id="1263082"/>
    <lineage>
        <taxon>Eukaryota</taxon>
        <taxon>Fungi</taxon>
        <taxon>Fungi incertae sedis</taxon>
        <taxon>Mucoromycota</taxon>
        <taxon>Mucoromycotina</taxon>
        <taxon>Mucoromycetes</taxon>
        <taxon>Mucorales</taxon>
        <taxon>Lichtheimiaceae</taxon>
        <taxon>Lichtheimia</taxon>
    </lineage>
</organism>
<dbReference type="Proteomes" id="UP000027586">
    <property type="component" value="Unassembled WGS sequence"/>
</dbReference>
<name>A0A068RTH0_9FUNG</name>
<dbReference type="CDD" id="cd20558">
    <property type="entry name" value="CYCLIN_ScPCL7-like"/>
    <property type="match status" value="1"/>
</dbReference>
<dbReference type="SUPFAM" id="SSF47954">
    <property type="entry name" value="Cyclin-like"/>
    <property type="match status" value="1"/>
</dbReference>
<dbReference type="PANTHER" id="PTHR15615:SF94">
    <property type="entry name" value="PHO85 CYCLIN-6-RELATED"/>
    <property type="match status" value="1"/>
</dbReference>
<dbReference type="InterPro" id="IPR013922">
    <property type="entry name" value="Cyclin_PHO80-like"/>
</dbReference>
<proteinExistence type="predicted"/>
<dbReference type="Pfam" id="PF08613">
    <property type="entry name" value="Cyclin"/>
    <property type="match status" value="1"/>
</dbReference>
<gene>
    <name evidence="2" type="ORF">LCOR_04681.1</name>
</gene>
<feature type="compositionally biased region" description="Basic and acidic residues" evidence="1">
    <location>
        <begin position="239"/>
        <end position="257"/>
    </location>
</feature>
<dbReference type="VEuPathDB" id="FungiDB:LCOR_04681.1"/>
<dbReference type="GO" id="GO:0019901">
    <property type="term" value="F:protein kinase binding"/>
    <property type="evidence" value="ECO:0007669"/>
    <property type="project" value="InterPro"/>
</dbReference>
<dbReference type="AlphaFoldDB" id="A0A068RTH0"/>
<evidence type="ECO:0000313" key="2">
    <source>
        <dbReference type="EMBL" id="CDH53319.1"/>
    </source>
</evidence>